<dbReference type="EMBL" id="JAAGVY010000060">
    <property type="protein sequence ID" value="NEN25551.1"/>
    <property type="molecule type" value="Genomic_DNA"/>
</dbReference>
<protein>
    <submittedName>
        <fullName evidence="1">Lipid A deacylase LpxR family protein</fullName>
    </submittedName>
</protein>
<proteinExistence type="predicted"/>
<dbReference type="Pfam" id="PF09982">
    <property type="entry name" value="LpxR"/>
    <property type="match status" value="1"/>
</dbReference>
<evidence type="ECO:0000313" key="2">
    <source>
        <dbReference type="Proteomes" id="UP000486602"/>
    </source>
</evidence>
<organism evidence="1 2">
    <name type="scientific">Cryomorpha ignava</name>
    <dbReference type="NCBI Taxonomy" id="101383"/>
    <lineage>
        <taxon>Bacteria</taxon>
        <taxon>Pseudomonadati</taxon>
        <taxon>Bacteroidota</taxon>
        <taxon>Flavobacteriia</taxon>
        <taxon>Flavobacteriales</taxon>
        <taxon>Cryomorphaceae</taxon>
        <taxon>Cryomorpha</taxon>
    </lineage>
</organism>
<evidence type="ECO:0000313" key="1">
    <source>
        <dbReference type="EMBL" id="NEN25551.1"/>
    </source>
</evidence>
<gene>
    <name evidence="1" type="ORF">G3O08_18825</name>
</gene>
<dbReference type="Gene3D" id="2.40.128.140">
    <property type="entry name" value="Outer membrane protein"/>
    <property type="match status" value="1"/>
</dbReference>
<dbReference type="AlphaFoldDB" id="A0A7K3WWW8"/>
<dbReference type="InterPro" id="IPR018707">
    <property type="entry name" value="LpxR"/>
</dbReference>
<dbReference type="Proteomes" id="UP000486602">
    <property type="component" value="Unassembled WGS sequence"/>
</dbReference>
<sequence>MIRSILLILLIAGFWKSSSAQKIDHLSSYSDIQSSNYFRFNYDNDLFAGTDQNYTQGFSFELVAPFLDANPVNHLFYRPNDFEIRYGIFVEHIAYTPANFELPEIQIGDRPFAAAIYLKSFMIATDRENARRLTSSVSVGMIGPAAFGDAMQTTIHKITGSKMPLGWRNQVKNDLVLTYEMGFEQQVIRLKDLFSLQAQANVAIGTLFTGAAVGMNMTFGILNSPFKPATNNQGFKLYAYAASIVNVIGYDATLQGGLLNDNNPYTIAAKDVERVTGQFNYGIVLQIKKVYLEYSRTALTKEFATGNSAKWGGIKLGFGF</sequence>
<dbReference type="InterPro" id="IPR037107">
    <property type="entry name" value="Put_OMP_sf"/>
</dbReference>
<name>A0A7K3WWW8_9FLAO</name>
<comment type="caution">
    <text evidence="1">The sequence shown here is derived from an EMBL/GenBank/DDBJ whole genome shotgun (WGS) entry which is preliminary data.</text>
</comment>
<accession>A0A7K3WWW8</accession>
<reference evidence="1 2" key="1">
    <citation type="submission" date="2020-02" db="EMBL/GenBank/DDBJ databases">
        <title>Out from the shadows clarifying the taxonomy of the family Cryomorphaceae and related taxa by utilizing the GTDB taxonomic framework.</title>
        <authorList>
            <person name="Bowman J.P."/>
        </authorList>
    </citation>
    <scope>NUCLEOTIDE SEQUENCE [LARGE SCALE GENOMIC DNA]</scope>
    <source>
        <strain evidence="1 2">QSSC 1-22</strain>
    </source>
</reference>
<keyword evidence="2" id="KW-1185">Reference proteome</keyword>
<dbReference type="RefSeq" id="WP_163287001.1">
    <property type="nucleotide sequence ID" value="NZ_JAAGVY010000060.1"/>
</dbReference>